<dbReference type="Proteomes" id="UP000566819">
    <property type="component" value="Unassembled WGS sequence"/>
</dbReference>
<protein>
    <submittedName>
        <fullName evidence="2">Uncharacterized protein</fullName>
    </submittedName>
</protein>
<dbReference type="AlphaFoldDB" id="A0A8H4RL07"/>
<proteinExistence type="predicted"/>
<evidence type="ECO:0000256" key="1">
    <source>
        <dbReference type="SAM" id="MobiDB-lite"/>
    </source>
</evidence>
<organism evidence="2 3">
    <name type="scientific">Cudoniella acicularis</name>
    <dbReference type="NCBI Taxonomy" id="354080"/>
    <lineage>
        <taxon>Eukaryota</taxon>
        <taxon>Fungi</taxon>
        <taxon>Dikarya</taxon>
        <taxon>Ascomycota</taxon>
        <taxon>Pezizomycotina</taxon>
        <taxon>Leotiomycetes</taxon>
        <taxon>Helotiales</taxon>
        <taxon>Tricladiaceae</taxon>
        <taxon>Cudoniella</taxon>
    </lineage>
</organism>
<accession>A0A8H4RL07</accession>
<evidence type="ECO:0000313" key="3">
    <source>
        <dbReference type="Proteomes" id="UP000566819"/>
    </source>
</evidence>
<sequence>MFRPSQATFLSATLGLSKLHRQLPLNPRESRKLLELLTTSFRQHLDAEHGPILSKSERTQLPNVKPKDKPIPHSSTRHIQSIVTNPLFLPPVISSGRHLNDSMVVFEQAVAKGMMNVKLATACLHHKRNDIREQYPSSLRAAMAESGAGRKVVNWLSSSGAGRDLEFFRDRSFTNLLMQFMVAEGLQDVAWAWINKNFQRHLPALPAFLGDKIYKSEYFSQQVCGPLVSLIKSEAKNGDTLDLAYLCLRRAADSLSEFPDTLRRMVLRRPVGTLVDVTIEAHSDHSAPTGANFDDFLSIMKDNNRGSAILCARLHLRHPTQPTVEPALQVLLNNPLKGQPIDSAKKIWFENRIINLGLDATKYLLEHERFSEADKVMEFLRSNFSKQLGEVEKKTLDDVSAEATSLEMLGDIGFTVA</sequence>
<gene>
    <name evidence="2" type="ORF">G7Y89_g8004</name>
</gene>
<evidence type="ECO:0000313" key="2">
    <source>
        <dbReference type="EMBL" id="KAF4630142.1"/>
    </source>
</evidence>
<comment type="caution">
    <text evidence="2">The sequence shown here is derived from an EMBL/GenBank/DDBJ whole genome shotgun (WGS) entry which is preliminary data.</text>
</comment>
<feature type="region of interest" description="Disordered" evidence="1">
    <location>
        <begin position="49"/>
        <end position="76"/>
    </location>
</feature>
<name>A0A8H4RL07_9HELO</name>
<reference evidence="2 3" key="1">
    <citation type="submission" date="2020-03" db="EMBL/GenBank/DDBJ databases">
        <title>Draft Genome Sequence of Cudoniella acicularis.</title>
        <authorList>
            <person name="Buettner E."/>
            <person name="Kellner H."/>
        </authorList>
    </citation>
    <scope>NUCLEOTIDE SEQUENCE [LARGE SCALE GENOMIC DNA]</scope>
    <source>
        <strain evidence="2 3">DSM 108380</strain>
    </source>
</reference>
<dbReference type="EMBL" id="JAAMPI010000584">
    <property type="protein sequence ID" value="KAF4630142.1"/>
    <property type="molecule type" value="Genomic_DNA"/>
</dbReference>
<dbReference type="OrthoDB" id="5424391at2759"/>
<keyword evidence="3" id="KW-1185">Reference proteome</keyword>